<dbReference type="Pfam" id="PF06551">
    <property type="entry name" value="DUF1120"/>
    <property type="match status" value="1"/>
</dbReference>
<dbReference type="Proteomes" id="UP000221580">
    <property type="component" value="Unassembled WGS sequence"/>
</dbReference>
<comment type="caution">
    <text evidence="2">The sequence shown here is derived from an EMBL/GenBank/DDBJ whole genome shotgun (WGS) entry which is preliminary data.</text>
</comment>
<dbReference type="EMBL" id="PDJN01000003">
    <property type="protein sequence ID" value="PFG60790.1"/>
    <property type="molecule type" value="Genomic_DNA"/>
</dbReference>
<feature type="signal peptide" evidence="1">
    <location>
        <begin position="1"/>
        <end position="22"/>
    </location>
</feature>
<proteinExistence type="predicted"/>
<keyword evidence="1" id="KW-0732">Signal</keyword>
<gene>
    <name evidence="2" type="ORF">DM05_5512</name>
</gene>
<accession>A0A7Z1GNU5</accession>
<evidence type="ECO:0000256" key="1">
    <source>
        <dbReference type="SAM" id="SignalP"/>
    </source>
</evidence>
<dbReference type="InterPro" id="IPR010546">
    <property type="entry name" value="DUF1120"/>
</dbReference>
<name>A0A7Z1GNU5_9PSED</name>
<organism evidence="2 3">
    <name type="scientific">Pseudomonas poae</name>
    <dbReference type="NCBI Taxonomy" id="200451"/>
    <lineage>
        <taxon>Bacteria</taxon>
        <taxon>Pseudomonadati</taxon>
        <taxon>Pseudomonadota</taxon>
        <taxon>Gammaproteobacteria</taxon>
        <taxon>Pseudomonadales</taxon>
        <taxon>Pseudomonadaceae</taxon>
        <taxon>Pseudomonas</taxon>
    </lineage>
</organism>
<evidence type="ECO:0000313" key="3">
    <source>
        <dbReference type="Proteomes" id="UP000221580"/>
    </source>
</evidence>
<dbReference type="AlphaFoldDB" id="A0A7Z1GNU5"/>
<protein>
    <submittedName>
        <fullName evidence="2">Uncharacterized protein DUF1120</fullName>
    </submittedName>
</protein>
<reference evidence="2 3" key="2">
    <citation type="submission" date="2017-10" db="EMBL/GenBank/DDBJ databases">
        <title>Bacterial endophytes that colonize and modify switchgrass growth.</title>
        <authorList>
            <person name="Debolt S."/>
        </authorList>
    </citation>
    <scope>NUCLEOTIDE SEQUENCE [LARGE SCALE GENOMIC DNA]</scope>
    <source>
        <strain evidence="2 3">A2-S9</strain>
    </source>
</reference>
<reference evidence="2 3" key="1">
    <citation type="submission" date="2017-09" db="EMBL/GenBank/DDBJ databases">
        <authorList>
            <person name="DeBolt S."/>
            <person name="Huntemann M."/>
            <person name="Clum A."/>
            <person name="Pillay M."/>
            <person name="Palaniappan K."/>
            <person name="Varghese N."/>
            <person name="Mikhailova N."/>
            <person name="Stamatis D."/>
            <person name="Reddy T."/>
            <person name="Daum C."/>
            <person name="Shapiro N."/>
            <person name="Ivanova N."/>
            <person name="Kyrpides N."/>
            <person name="Woyke T."/>
        </authorList>
    </citation>
    <scope>NUCLEOTIDE SEQUENCE [LARGE SCALE GENOMIC DNA]</scope>
    <source>
        <strain evidence="2 3">A2-S9</strain>
    </source>
</reference>
<feature type="chain" id="PRO_5030721858" evidence="1">
    <location>
        <begin position="23"/>
        <end position="219"/>
    </location>
</feature>
<evidence type="ECO:0000313" key="2">
    <source>
        <dbReference type="EMBL" id="PFG60790.1"/>
    </source>
</evidence>
<dbReference type="RefSeq" id="WP_081744497.1">
    <property type="nucleotide sequence ID" value="NZ_PDJN01000003.1"/>
</dbReference>
<sequence length="219" mass="23365">MKKNYPVVAGLCLVVASLTVQAADVRVKGAIAPASCSFTLTRSVIDYGTIHPSSLSPTSYTKLDKKSVPYTVRCSGQSKIKVGIRSVDNRAGSRIPGMMLGQFGGNYKDLYNFGLGATSRGQKIGGYVVHLRNSVADGKSVGIVSSENNGVRWEPNSTQAVGHTANIASWRAGNVYAPILVNAVSGNVEVQAVINKTSELDMSNQINLDGHFTLELRYL</sequence>